<sequence>MLFQLWLQLIIKMTIWVCIVVEEKKLIVHAAEEQIMINSDTAQCTIPLEVQTLDSDQRLGNTDMECDSYLLMKDNLPSVPNFLSLSTHGDGVSTTNFNDELMESVPDALSNMGSPETLSIVPGIDMLSSKLSLGQTSKKMASGDDKRLEEKPVAEVGSDLFACNLFSQNTKIHLNSEQAIESDRSFNSKAVPLLSQDIKSATHSLNPTSGESNERKNQLNYAVPRIFPGRSSFVITNSKKTTSSTHIANRRTWHRTGNPSASLQPGKKSFSSTVPPPRQSSRKTGKVQSTSYIRKGNSLVRKPATVAAPSQGSNGMSSSVYRLNPSGMDEMKSTGSDSRVNVTELPNLLRTGGTISAFDRPQTPPLPPSTTLPVCTVISPGECTPLPLAEPLLCGFSETSSDSTRFIENKDVPKSSRDALRFCGTSENQTGPIKSLESQSILKEGNLVSSSMKKIIYVKHKSNQLVAASNSRDSSVHNVDKTQVSSDRYYKRSKNQLIRTSLESHIKRQVAIADDSSNSEGQRALKVISSRGYSKRRSDKVVGTRKPSKFSLVWTLRDTQSSKKVGNPLQRQKVLPQLFPWKRATYWRSFMQNSAIIPNSLSTISRKLLLSRKRDTVYTRSTHGFSLRKSKVLSVGGSSLKWSKSIEKHSKKANEEATLAVAAAERKRREQNGAGCIISGAKTRNHSFRERIFRIGSVRYRMDSSKRTLQRISDDESSGPAALQEKNAKKSYVPRRLVIGNDEYVRIGNGNQLIRDPKKRVRILASEKVRWSLHTARHRLAKKRKYCQFYTRFGKCNKDDGKCPYIHDPSKIAVCTKFLNGLCSNPSCKLTHKVIPERMQDCFYFLQGEFCYLVLLFNIIVEMNPKF</sequence>
<keyword evidence="1" id="KW-0863">Zinc-finger</keyword>
<keyword evidence="1" id="KW-0862">Zinc</keyword>
<feature type="domain" description="C3H1-type" evidence="4">
    <location>
        <begin position="781"/>
        <end position="810"/>
    </location>
</feature>
<keyword evidence="6" id="KW-1185">Reference proteome</keyword>
<dbReference type="GO" id="GO:0005634">
    <property type="term" value="C:nucleus"/>
    <property type="evidence" value="ECO:0007669"/>
    <property type="project" value="TreeGrafter"/>
</dbReference>
<feature type="region of interest" description="Disordered" evidence="2">
    <location>
        <begin position="238"/>
        <end position="318"/>
    </location>
</feature>
<keyword evidence="1" id="KW-0479">Metal-binding</keyword>
<proteinExistence type="predicted"/>
<feature type="compositionally biased region" description="Polar residues" evidence="2">
    <location>
        <begin position="308"/>
        <end position="318"/>
    </location>
</feature>
<dbReference type="PROSITE" id="PS50103">
    <property type="entry name" value="ZF_C3H1"/>
    <property type="match status" value="1"/>
</dbReference>
<protein>
    <recommendedName>
        <fullName evidence="4">C3H1-type domain-containing protein</fullName>
    </recommendedName>
</protein>
<dbReference type="InterPro" id="IPR000571">
    <property type="entry name" value="Znf_CCCH"/>
</dbReference>
<feature type="compositionally biased region" description="Polar residues" evidence="2">
    <location>
        <begin position="255"/>
        <end position="273"/>
    </location>
</feature>
<dbReference type="Proteomes" id="UP001415857">
    <property type="component" value="Unassembled WGS sequence"/>
</dbReference>
<feature type="signal peptide" evidence="3">
    <location>
        <begin position="1"/>
        <end position="16"/>
    </location>
</feature>
<dbReference type="EMBL" id="JBBPBK010000014">
    <property type="protein sequence ID" value="KAK9270172.1"/>
    <property type="molecule type" value="Genomic_DNA"/>
</dbReference>
<reference evidence="5 6" key="1">
    <citation type="journal article" date="2024" name="Plant J.">
        <title>Genome sequences and population genomics reveal climatic adaptation and genomic divergence between two closely related sweetgum species.</title>
        <authorList>
            <person name="Xu W.Q."/>
            <person name="Ren C.Q."/>
            <person name="Zhang X.Y."/>
            <person name="Comes H.P."/>
            <person name="Liu X.H."/>
            <person name="Li Y.G."/>
            <person name="Kettle C.J."/>
            <person name="Jalonen R."/>
            <person name="Gaisberger H."/>
            <person name="Ma Y.Z."/>
            <person name="Qiu Y.X."/>
        </authorList>
    </citation>
    <scope>NUCLEOTIDE SEQUENCE [LARGE SCALE GENOMIC DNA]</scope>
    <source>
        <strain evidence="5">Hangzhou</strain>
    </source>
</reference>
<evidence type="ECO:0000256" key="1">
    <source>
        <dbReference type="PROSITE-ProRule" id="PRU00723"/>
    </source>
</evidence>
<name>A0AAP0NDH4_LIQFO</name>
<evidence type="ECO:0000259" key="4">
    <source>
        <dbReference type="PROSITE" id="PS50103"/>
    </source>
</evidence>
<feature type="compositionally biased region" description="Polar residues" evidence="2">
    <location>
        <begin position="238"/>
        <end position="247"/>
    </location>
</feature>
<organism evidence="5 6">
    <name type="scientific">Liquidambar formosana</name>
    <name type="common">Formosan gum</name>
    <dbReference type="NCBI Taxonomy" id="63359"/>
    <lineage>
        <taxon>Eukaryota</taxon>
        <taxon>Viridiplantae</taxon>
        <taxon>Streptophyta</taxon>
        <taxon>Embryophyta</taxon>
        <taxon>Tracheophyta</taxon>
        <taxon>Spermatophyta</taxon>
        <taxon>Magnoliopsida</taxon>
        <taxon>eudicotyledons</taxon>
        <taxon>Gunneridae</taxon>
        <taxon>Pentapetalae</taxon>
        <taxon>Saxifragales</taxon>
        <taxon>Altingiaceae</taxon>
        <taxon>Liquidambar</taxon>
    </lineage>
</organism>
<dbReference type="SMART" id="SM00356">
    <property type="entry name" value="ZnF_C3H1"/>
    <property type="match status" value="2"/>
</dbReference>
<dbReference type="AlphaFoldDB" id="A0AAP0NDH4"/>
<evidence type="ECO:0000313" key="6">
    <source>
        <dbReference type="Proteomes" id="UP001415857"/>
    </source>
</evidence>
<gene>
    <name evidence="5" type="ORF">L1049_025748</name>
</gene>
<dbReference type="Gene3D" id="3.30.1370.210">
    <property type="match status" value="1"/>
</dbReference>
<feature type="chain" id="PRO_5043000280" description="C3H1-type domain-containing protein" evidence="3">
    <location>
        <begin position="17"/>
        <end position="867"/>
    </location>
</feature>
<feature type="zinc finger region" description="C3H1-type" evidence="1">
    <location>
        <begin position="781"/>
        <end position="810"/>
    </location>
</feature>
<keyword evidence="3" id="KW-0732">Signal</keyword>
<evidence type="ECO:0000256" key="2">
    <source>
        <dbReference type="SAM" id="MobiDB-lite"/>
    </source>
</evidence>
<comment type="caution">
    <text evidence="5">The sequence shown here is derived from an EMBL/GenBank/DDBJ whole genome shotgun (WGS) entry which is preliminary data.</text>
</comment>
<evidence type="ECO:0000256" key="3">
    <source>
        <dbReference type="SAM" id="SignalP"/>
    </source>
</evidence>
<evidence type="ECO:0000313" key="5">
    <source>
        <dbReference type="EMBL" id="KAK9270172.1"/>
    </source>
</evidence>
<dbReference type="PANTHER" id="PTHR46156">
    <property type="entry name" value="CCCH ZINGC FINGER"/>
    <property type="match status" value="1"/>
</dbReference>
<dbReference type="GO" id="GO:0008270">
    <property type="term" value="F:zinc ion binding"/>
    <property type="evidence" value="ECO:0007669"/>
    <property type="project" value="UniProtKB-KW"/>
</dbReference>
<dbReference type="PANTHER" id="PTHR46156:SF1">
    <property type="entry name" value="ZINC FINGER CCCH DOMAIN-CONTAINING PROTEIN 3"/>
    <property type="match status" value="1"/>
</dbReference>
<accession>A0AAP0NDH4</accession>